<dbReference type="Proteomes" id="UP000198711">
    <property type="component" value="Unassembled WGS sequence"/>
</dbReference>
<dbReference type="NCBIfam" id="NF038153">
    <property type="entry name" value="lant_leader_L1a"/>
    <property type="match status" value="1"/>
</dbReference>
<dbReference type="RefSeq" id="WP_092723862.1">
    <property type="nucleotide sequence ID" value="NZ_FNNO01000008.1"/>
</dbReference>
<proteinExistence type="predicted"/>
<protein>
    <submittedName>
        <fullName evidence="1">Natural product</fullName>
    </submittedName>
</protein>
<accession>A0A8X8ICV9</accession>
<keyword evidence="2" id="KW-1185">Reference proteome</keyword>
<evidence type="ECO:0000313" key="1">
    <source>
        <dbReference type="EMBL" id="SDX01054.1"/>
    </source>
</evidence>
<sequence>MKKENKKLNSIKKLTLNKKAIAKLNSKEMNSIVGGATTDPTTRGCATACDPTDTFGCCAAL</sequence>
<dbReference type="AlphaFoldDB" id="A0A8X8ICV9"/>
<reference evidence="1 2" key="1">
    <citation type="submission" date="2016-10" db="EMBL/GenBank/DDBJ databases">
        <authorList>
            <person name="Varghese N."/>
            <person name="Submissions S."/>
        </authorList>
    </citation>
    <scope>NUCLEOTIDE SEQUENCE [LARGE SCALE GENOMIC DNA]</scope>
    <source>
        <strain evidence="1 2">DSM 25353</strain>
    </source>
</reference>
<dbReference type="EMBL" id="FNNO01000008">
    <property type="protein sequence ID" value="SDX01054.1"/>
    <property type="molecule type" value="Genomic_DNA"/>
</dbReference>
<dbReference type="InterPro" id="IPR058238">
    <property type="entry name" value="Lant_leader_dom"/>
</dbReference>
<dbReference type="NCBIfam" id="TIGR04149">
    <property type="entry name" value="GG_sam_targ_CFB"/>
    <property type="match status" value="1"/>
</dbReference>
<dbReference type="InterPro" id="IPR026408">
    <property type="entry name" value="GG_sam_targ_CFB"/>
</dbReference>
<name>A0A8X8ICV9_9BACT</name>
<evidence type="ECO:0000313" key="2">
    <source>
        <dbReference type="Proteomes" id="UP000198711"/>
    </source>
</evidence>
<comment type="caution">
    <text evidence="1">The sequence shown here is derived from an EMBL/GenBank/DDBJ whole genome shotgun (WGS) entry which is preliminary data.</text>
</comment>
<gene>
    <name evidence="1" type="ORF">SAMN05444410_10827</name>
</gene>
<organism evidence="1 2">
    <name type="scientific">Hydrobacter penzbergensis</name>
    <dbReference type="NCBI Taxonomy" id="1235997"/>
    <lineage>
        <taxon>Bacteria</taxon>
        <taxon>Pseudomonadati</taxon>
        <taxon>Bacteroidota</taxon>
        <taxon>Chitinophagia</taxon>
        <taxon>Chitinophagales</taxon>
        <taxon>Chitinophagaceae</taxon>
        <taxon>Hydrobacter</taxon>
    </lineage>
</organism>